<dbReference type="OrthoDB" id="2951834at2759"/>
<keyword evidence="3" id="KW-1185">Reference proteome</keyword>
<name>A0A6A5R214_AMPQU</name>
<reference evidence="2" key="1">
    <citation type="journal article" date="2020" name="Stud. Mycol.">
        <title>101 Dothideomycetes genomes: a test case for predicting lifestyles and emergence of pathogens.</title>
        <authorList>
            <person name="Haridas S."/>
            <person name="Albert R."/>
            <person name="Binder M."/>
            <person name="Bloem J."/>
            <person name="Labutti K."/>
            <person name="Salamov A."/>
            <person name="Andreopoulos B."/>
            <person name="Baker S."/>
            <person name="Barry K."/>
            <person name="Bills G."/>
            <person name="Bluhm B."/>
            <person name="Cannon C."/>
            <person name="Castanera R."/>
            <person name="Culley D."/>
            <person name="Daum C."/>
            <person name="Ezra D."/>
            <person name="Gonzalez J."/>
            <person name="Henrissat B."/>
            <person name="Kuo A."/>
            <person name="Liang C."/>
            <person name="Lipzen A."/>
            <person name="Lutzoni F."/>
            <person name="Magnuson J."/>
            <person name="Mondo S."/>
            <person name="Nolan M."/>
            <person name="Ohm R."/>
            <person name="Pangilinan J."/>
            <person name="Park H.-J."/>
            <person name="Ramirez L."/>
            <person name="Alfaro M."/>
            <person name="Sun H."/>
            <person name="Tritt A."/>
            <person name="Yoshinaga Y."/>
            <person name="Zwiers L.-H."/>
            <person name="Turgeon B."/>
            <person name="Goodwin S."/>
            <person name="Spatafora J."/>
            <person name="Crous P."/>
            <person name="Grigoriev I."/>
        </authorList>
    </citation>
    <scope>NUCLEOTIDE SEQUENCE</scope>
    <source>
        <strain evidence="2">HMLAC05119</strain>
    </source>
</reference>
<dbReference type="InterPro" id="IPR045518">
    <property type="entry name" value="2EXR"/>
</dbReference>
<organism evidence="2 3">
    <name type="scientific">Ampelomyces quisqualis</name>
    <name type="common">Powdery mildew agent</name>
    <dbReference type="NCBI Taxonomy" id="50730"/>
    <lineage>
        <taxon>Eukaryota</taxon>
        <taxon>Fungi</taxon>
        <taxon>Dikarya</taxon>
        <taxon>Ascomycota</taxon>
        <taxon>Pezizomycotina</taxon>
        <taxon>Dothideomycetes</taxon>
        <taxon>Pleosporomycetidae</taxon>
        <taxon>Pleosporales</taxon>
        <taxon>Pleosporineae</taxon>
        <taxon>Phaeosphaeriaceae</taxon>
        <taxon>Ampelomyces</taxon>
    </lineage>
</organism>
<dbReference type="InterPro" id="IPR038883">
    <property type="entry name" value="AN11006-like"/>
</dbReference>
<dbReference type="EMBL" id="ML979132">
    <property type="protein sequence ID" value="KAF1921439.1"/>
    <property type="molecule type" value="Genomic_DNA"/>
</dbReference>
<dbReference type="Pfam" id="PF20150">
    <property type="entry name" value="2EXR"/>
    <property type="match status" value="1"/>
</dbReference>
<evidence type="ECO:0000313" key="2">
    <source>
        <dbReference type="EMBL" id="KAF1921439.1"/>
    </source>
</evidence>
<accession>A0A6A5R214</accession>
<evidence type="ECO:0000259" key="1">
    <source>
        <dbReference type="Pfam" id="PF20150"/>
    </source>
</evidence>
<feature type="domain" description="2EXR" evidence="1">
    <location>
        <begin position="72"/>
        <end position="138"/>
    </location>
</feature>
<evidence type="ECO:0000313" key="3">
    <source>
        <dbReference type="Proteomes" id="UP000800096"/>
    </source>
</evidence>
<gene>
    <name evidence="2" type="ORF">BDU57DRAFT_49904</name>
</gene>
<dbReference type="AlphaFoldDB" id="A0A6A5R214"/>
<dbReference type="PANTHER" id="PTHR42085:SF4">
    <property type="entry name" value="F-BOX DOMAIN-CONTAINING PROTEIN"/>
    <property type="match status" value="1"/>
</dbReference>
<protein>
    <recommendedName>
        <fullName evidence="1">2EXR domain-containing protein</fullName>
    </recommendedName>
</protein>
<dbReference type="Proteomes" id="UP000800096">
    <property type="component" value="Unassembled WGS sequence"/>
</dbReference>
<sequence length="290" mass="32681">MANYYYAAHFNTPLHQSPVAVTTQHPFGISSHASNLPMTPAKLQRQDSIMSATEQRILFASGKINEQEESIFFRLPAELRNQIYEVLLCPSTRNMKELARPDFHLPAPPTLHPAILSTCRRIHDEANDLLYTTHIFHAHPSLLASLPHLSSPANPVIYPAALSKIRRWQLTIRLDTDPRFTMSQATAAFSGAEYLHIRVWQSMFDGCDSSVLHLFLGVRGVQVAKVGGSTNEELARWLEERMMGPVEKEDSDTCRCGNESGIWKCGMCAKKADVSSEWFDARNAWQFGNR</sequence>
<dbReference type="PANTHER" id="PTHR42085">
    <property type="entry name" value="F-BOX DOMAIN-CONTAINING PROTEIN"/>
    <property type="match status" value="1"/>
</dbReference>
<proteinExistence type="predicted"/>